<dbReference type="KEGG" id="olu:OSTLU_32957"/>
<gene>
    <name evidence="2" type="ORF">OSTLU_32957</name>
</gene>
<evidence type="ECO:0000313" key="2">
    <source>
        <dbReference type="EMBL" id="ABO97374.1"/>
    </source>
</evidence>
<name>A4S132_OSTLU</name>
<keyword evidence="1" id="KW-0175">Coiled coil</keyword>
<dbReference type="EMBL" id="CP000588">
    <property type="protein sequence ID" value="ABO97374.1"/>
    <property type="molecule type" value="Genomic_DNA"/>
</dbReference>
<organism evidence="2 3">
    <name type="scientific">Ostreococcus lucimarinus (strain CCE9901)</name>
    <dbReference type="NCBI Taxonomy" id="436017"/>
    <lineage>
        <taxon>Eukaryota</taxon>
        <taxon>Viridiplantae</taxon>
        <taxon>Chlorophyta</taxon>
        <taxon>Mamiellophyceae</taxon>
        <taxon>Mamiellales</taxon>
        <taxon>Bathycoccaceae</taxon>
        <taxon>Ostreococcus</taxon>
    </lineage>
</organism>
<proteinExistence type="predicted"/>
<keyword evidence="3" id="KW-1185">Reference proteome</keyword>
<evidence type="ECO:0000256" key="1">
    <source>
        <dbReference type="SAM" id="Coils"/>
    </source>
</evidence>
<dbReference type="HOGENOM" id="CLU_2007777_0_0_1"/>
<protein>
    <submittedName>
        <fullName evidence="2">Uncharacterized protein</fullName>
    </submittedName>
</protein>
<dbReference type="AlphaFoldDB" id="A4S132"/>
<sequence>MVFKTLWNYVKVYRAQTRALERIRAERSALEKTQREIAAMTEKNAENERALASFAKWSAGAMRENASSMEEIERVTTEMTDRLGAVSEQHVRDAYEAEARAAEAMNASRAAAVFANLDEVKGKS</sequence>
<dbReference type="Gramene" id="ABO97374">
    <property type="protein sequence ID" value="ABO97374"/>
    <property type="gene ID" value="OSTLU_32957"/>
</dbReference>
<accession>A4S132</accession>
<reference evidence="2 3" key="1">
    <citation type="journal article" date="2007" name="Proc. Natl. Acad. Sci. U.S.A.">
        <title>The tiny eukaryote Ostreococcus provides genomic insights into the paradox of plankton speciation.</title>
        <authorList>
            <person name="Palenik B."/>
            <person name="Grimwood J."/>
            <person name="Aerts A."/>
            <person name="Rouze P."/>
            <person name="Salamov A."/>
            <person name="Putnam N."/>
            <person name="Dupont C."/>
            <person name="Jorgensen R."/>
            <person name="Derelle E."/>
            <person name="Rombauts S."/>
            <person name="Zhou K."/>
            <person name="Otillar R."/>
            <person name="Merchant S.S."/>
            <person name="Podell S."/>
            <person name="Gaasterland T."/>
            <person name="Napoli C."/>
            <person name="Gendler K."/>
            <person name="Manuell A."/>
            <person name="Tai V."/>
            <person name="Vallon O."/>
            <person name="Piganeau G."/>
            <person name="Jancek S."/>
            <person name="Heijde M."/>
            <person name="Jabbari K."/>
            <person name="Bowler C."/>
            <person name="Lohr M."/>
            <person name="Robbens S."/>
            <person name="Werner G."/>
            <person name="Dubchak I."/>
            <person name="Pazour G.J."/>
            <person name="Ren Q."/>
            <person name="Paulsen I."/>
            <person name="Delwiche C."/>
            <person name="Schmutz J."/>
            <person name="Rokhsar D."/>
            <person name="Van de Peer Y."/>
            <person name="Moreau H."/>
            <person name="Grigoriev I.V."/>
        </authorList>
    </citation>
    <scope>NUCLEOTIDE SEQUENCE [LARGE SCALE GENOMIC DNA]</scope>
    <source>
        <strain evidence="2 3">CCE9901</strain>
    </source>
</reference>
<dbReference type="OMA" id="KWSAGAM"/>
<evidence type="ECO:0000313" key="3">
    <source>
        <dbReference type="Proteomes" id="UP000001568"/>
    </source>
</evidence>
<dbReference type="RefSeq" id="XP_001419081.1">
    <property type="nucleotide sequence ID" value="XM_001419044.1"/>
</dbReference>
<dbReference type="Proteomes" id="UP000001568">
    <property type="component" value="Chromosome 8"/>
</dbReference>
<feature type="coiled-coil region" evidence="1">
    <location>
        <begin position="13"/>
        <end position="50"/>
    </location>
</feature>
<dbReference type="GeneID" id="5003347"/>